<dbReference type="Gene3D" id="3.90.550.10">
    <property type="entry name" value="Spore Coat Polysaccharide Biosynthesis Protein SpsA, Chain A"/>
    <property type="match status" value="1"/>
</dbReference>
<dbReference type="OrthoDB" id="9794124at2"/>
<dbReference type="PANTHER" id="PTHR43685:SF11">
    <property type="entry name" value="GLYCOSYLTRANSFERASE TAGX-RELATED"/>
    <property type="match status" value="1"/>
</dbReference>
<dbReference type="SUPFAM" id="SSF53448">
    <property type="entry name" value="Nucleotide-diphospho-sugar transferases"/>
    <property type="match status" value="1"/>
</dbReference>
<dbReference type="PANTHER" id="PTHR43685">
    <property type="entry name" value="GLYCOSYLTRANSFERASE"/>
    <property type="match status" value="1"/>
</dbReference>
<dbReference type="Proteomes" id="UP000069205">
    <property type="component" value="Chromosome"/>
</dbReference>
<organism evidence="2 3">
    <name type="scientific">Nitrospira moscoviensis</name>
    <dbReference type="NCBI Taxonomy" id="42253"/>
    <lineage>
        <taxon>Bacteria</taxon>
        <taxon>Pseudomonadati</taxon>
        <taxon>Nitrospirota</taxon>
        <taxon>Nitrospiria</taxon>
        <taxon>Nitrospirales</taxon>
        <taxon>Nitrospiraceae</taxon>
        <taxon>Nitrospira</taxon>
    </lineage>
</organism>
<keyword evidence="2" id="KW-0808">Transferase</keyword>
<dbReference type="GO" id="GO:0016740">
    <property type="term" value="F:transferase activity"/>
    <property type="evidence" value="ECO:0007669"/>
    <property type="project" value="UniProtKB-KW"/>
</dbReference>
<proteinExistence type="predicted"/>
<evidence type="ECO:0000259" key="1">
    <source>
        <dbReference type="Pfam" id="PF00535"/>
    </source>
</evidence>
<dbReference type="PATRIC" id="fig|42253.5.peg.4709"/>
<dbReference type="STRING" id="42253.NITMOv2_4778"/>
<accession>A0A0K2GJN0</accession>
<dbReference type="Pfam" id="PF00535">
    <property type="entry name" value="Glycos_transf_2"/>
    <property type="match status" value="1"/>
</dbReference>
<dbReference type="InterPro" id="IPR050834">
    <property type="entry name" value="Glycosyltransf_2"/>
</dbReference>
<gene>
    <name evidence="2" type="ORF">NITMOv2_4778</name>
</gene>
<dbReference type="KEGG" id="nmv:NITMOv2_4778"/>
<reference evidence="2 3" key="1">
    <citation type="journal article" date="2015" name="Proc. Natl. Acad. Sci. U.S.A.">
        <title>Expanded metabolic versatility of ubiquitous nitrite-oxidizing bacteria from the genus Nitrospira.</title>
        <authorList>
            <person name="Koch H."/>
            <person name="Lucker S."/>
            <person name="Albertsen M."/>
            <person name="Kitzinger K."/>
            <person name="Herbold C."/>
            <person name="Spieck E."/>
            <person name="Nielsen P.H."/>
            <person name="Wagner M."/>
            <person name="Daims H."/>
        </authorList>
    </citation>
    <scope>NUCLEOTIDE SEQUENCE [LARGE SCALE GENOMIC DNA]</scope>
    <source>
        <strain evidence="2 3">NSP M-1</strain>
    </source>
</reference>
<protein>
    <submittedName>
        <fullName evidence="2">Putative Glycosyl transferase</fullName>
    </submittedName>
</protein>
<name>A0A0K2GJN0_NITMO</name>
<dbReference type="EMBL" id="CP011801">
    <property type="protein sequence ID" value="ALA61146.1"/>
    <property type="molecule type" value="Genomic_DNA"/>
</dbReference>
<evidence type="ECO:0000313" key="2">
    <source>
        <dbReference type="EMBL" id="ALA61146.1"/>
    </source>
</evidence>
<dbReference type="InterPro" id="IPR029044">
    <property type="entry name" value="Nucleotide-diphossugar_trans"/>
</dbReference>
<dbReference type="InterPro" id="IPR001173">
    <property type="entry name" value="Glyco_trans_2-like"/>
</dbReference>
<dbReference type="CDD" id="cd00761">
    <property type="entry name" value="Glyco_tranf_GTA_type"/>
    <property type="match status" value="1"/>
</dbReference>
<keyword evidence="3" id="KW-1185">Reference proteome</keyword>
<evidence type="ECO:0000313" key="3">
    <source>
        <dbReference type="Proteomes" id="UP000069205"/>
    </source>
</evidence>
<dbReference type="AlphaFoldDB" id="A0A0K2GJN0"/>
<feature type="domain" description="Glycosyltransferase 2-like" evidence="1">
    <location>
        <begin position="21"/>
        <end position="145"/>
    </location>
</feature>
<dbReference type="RefSeq" id="WP_053381849.1">
    <property type="nucleotide sequence ID" value="NZ_CP011801.1"/>
</dbReference>
<sequence>MISGNVHTPNPSLRHDAPMVSIIMTTYNAERFIKASVLAALAQDYPNFEVVVVDDGSTDRTAAICEEIHDPRLRVHRAERIGRSRALNKAVELARGEYIANNDADDLSFTYRLSYVMKFARLQADVAFIGTPAVPTQTFVDHIAAESVPPEESSEDTQGNVVWPSRITVFRRNLFNHSTLVYPKTVWRLMGGYDEGLDMCEDYDFYLRAMQFGRAAILPKPTVVWLTESGGYFRKKSMADYLKTMNLIKRRAYRLLNLPLWMRPYHALWTQVYKAGILYRGWPEPGT</sequence>